<sequence>MSLQNAGSDASDGACTSGKHSEPFKFGRPNLNRNDEDRNAGLIDSFEARNGDGEPRAQGCDATLRLKSRDGGSKRGDDGTLRQSFSSPSRPRLQTLDATQRGSDRPKEPPKAPRRPETPPPLKSSAKAPASASIETAVSIAQNQLRAFGNTAGVPRRRCKGSRCPPARTGRPRLASSQAHQAEIQSRATGCHSDEPARDPAHKSDLDSTYNAGPLDSVTSHGIRHRVGEGSGKGKAKTSKSSTYTIGANGSGSASFRGGHSDAEQNPTDDEDEEDAEGSDSPSDIHQGGSLDRKRTEGFRCPKFAANPRACNDQKCRHWCGSKIAAVTRHMYRDTKGDEVKTQQVKQLSGTKLKPEERWRRYYRVFGGTDPAVCPYKAETHHRTPVSPLLEQLMHCISLSAMSPPIIQQILSQVRSYSDLVTQKDVRDSEARRRHLHRQADSERELQEDLNTSQEELDGALDTLVTSSSTNPTRIDTGQYSPEGTIMSEGSRENQETILLHMTGNAGPRTPAARRSSLAMETSPNSGFTDPALGQDPSRLMVPLDRTAPLFTRLGIPSAMDRDGLQRTEPLNQIMVTADMLMDQDTPPLMRAQLHEQQQQREQQQHLWSSGSYQQHHQHGLLSMFYAPRETLVLGLFESLWSVHVSA</sequence>
<dbReference type="GeneID" id="25326416"/>
<feature type="region of interest" description="Disordered" evidence="1">
    <location>
        <begin position="1"/>
        <end position="135"/>
    </location>
</feature>
<evidence type="ECO:0000256" key="1">
    <source>
        <dbReference type="SAM" id="MobiDB-lite"/>
    </source>
</evidence>
<accession>A0A0D2EK17</accession>
<reference evidence="2 3" key="1">
    <citation type="submission" date="2015-01" db="EMBL/GenBank/DDBJ databases">
        <title>The Genome Sequence of Exophiala xenobiotica CBS118157.</title>
        <authorList>
            <consortium name="The Broad Institute Genomics Platform"/>
            <person name="Cuomo C."/>
            <person name="de Hoog S."/>
            <person name="Gorbushina A."/>
            <person name="Stielow B."/>
            <person name="Teixiera M."/>
            <person name="Abouelleil A."/>
            <person name="Chapman S.B."/>
            <person name="Priest M."/>
            <person name="Young S.K."/>
            <person name="Wortman J."/>
            <person name="Nusbaum C."/>
            <person name="Birren B."/>
        </authorList>
    </citation>
    <scope>NUCLEOTIDE SEQUENCE [LARGE SCALE GENOMIC DNA]</scope>
    <source>
        <strain evidence="2 3">CBS 118157</strain>
    </source>
</reference>
<dbReference type="HOGENOM" id="CLU_423368_0_0_1"/>
<feature type="compositionally biased region" description="Low complexity" evidence="1">
    <location>
        <begin position="123"/>
        <end position="133"/>
    </location>
</feature>
<gene>
    <name evidence="2" type="ORF">PV05_04508</name>
</gene>
<dbReference type="Proteomes" id="UP000054342">
    <property type="component" value="Unassembled WGS sequence"/>
</dbReference>
<feature type="compositionally biased region" description="Basic and acidic residues" evidence="1">
    <location>
        <begin position="67"/>
        <end position="80"/>
    </location>
</feature>
<organism evidence="2 3">
    <name type="scientific">Exophiala xenobiotica</name>
    <dbReference type="NCBI Taxonomy" id="348802"/>
    <lineage>
        <taxon>Eukaryota</taxon>
        <taxon>Fungi</taxon>
        <taxon>Dikarya</taxon>
        <taxon>Ascomycota</taxon>
        <taxon>Pezizomycotina</taxon>
        <taxon>Eurotiomycetes</taxon>
        <taxon>Chaetothyriomycetidae</taxon>
        <taxon>Chaetothyriales</taxon>
        <taxon>Herpotrichiellaceae</taxon>
        <taxon>Exophiala</taxon>
    </lineage>
</organism>
<feature type="compositionally biased region" description="Basic and acidic residues" evidence="1">
    <location>
        <begin position="438"/>
        <end position="447"/>
    </location>
</feature>
<feature type="region of interest" description="Disordered" evidence="1">
    <location>
        <begin position="463"/>
        <end position="492"/>
    </location>
</feature>
<proteinExistence type="predicted"/>
<evidence type="ECO:0000313" key="3">
    <source>
        <dbReference type="Proteomes" id="UP000054342"/>
    </source>
</evidence>
<feature type="compositionally biased region" description="Basic and acidic residues" evidence="1">
    <location>
        <begin position="192"/>
        <end position="206"/>
    </location>
</feature>
<protein>
    <submittedName>
        <fullName evidence="2">Uncharacterized protein</fullName>
    </submittedName>
</protein>
<feature type="region of interest" description="Disordered" evidence="1">
    <location>
        <begin position="426"/>
        <end position="451"/>
    </location>
</feature>
<dbReference type="AlphaFoldDB" id="A0A0D2EK17"/>
<feature type="compositionally biased region" description="Polar residues" evidence="1">
    <location>
        <begin position="175"/>
        <end position="188"/>
    </location>
</feature>
<feature type="compositionally biased region" description="Polar residues" evidence="1">
    <location>
        <begin position="464"/>
        <end position="482"/>
    </location>
</feature>
<dbReference type="OrthoDB" id="4149219at2759"/>
<dbReference type="RefSeq" id="XP_013316367.1">
    <property type="nucleotide sequence ID" value="XM_013460913.1"/>
</dbReference>
<feature type="compositionally biased region" description="Acidic residues" evidence="1">
    <location>
        <begin position="267"/>
        <end position="278"/>
    </location>
</feature>
<feature type="region of interest" description="Disordered" evidence="1">
    <location>
        <begin position="147"/>
        <end position="295"/>
    </location>
</feature>
<feature type="compositionally biased region" description="Basic and acidic residues" evidence="1">
    <location>
        <begin position="46"/>
        <end position="55"/>
    </location>
</feature>
<feature type="compositionally biased region" description="Polar residues" evidence="1">
    <location>
        <begin position="243"/>
        <end position="254"/>
    </location>
</feature>
<feature type="compositionally biased region" description="Basic and acidic residues" evidence="1">
    <location>
        <begin position="102"/>
        <end position="117"/>
    </location>
</feature>
<keyword evidence="3" id="KW-1185">Reference proteome</keyword>
<name>A0A0D2EK17_9EURO</name>
<evidence type="ECO:0000313" key="2">
    <source>
        <dbReference type="EMBL" id="KIW55783.1"/>
    </source>
</evidence>
<dbReference type="EMBL" id="KN847319">
    <property type="protein sequence ID" value="KIW55783.1"/>
    <property type="molecule type" value="Genomic_DNA"/>
</dbReference>